<reference evidence="1" key="1">
    <citation type="submission" date="2021-01" db="EMBL/GenBank/DDBJ databases">
        <title>Phytophthora aleatoria, a newly-described species from Pinus radiata is distinct from Phytophthora cactorum isolates based on comparative genomics.</title>
        <authorList>
            <person name="Mcdougal R."/>
            <person name="Panda P."/>
            <person name="Williams N."/>
            <person name="Studholme D.J."/>
        </authorList>
    </citation>
    <scope>NUCLEOTIDE SEQUENCE</scope>
    <source>
        <strain evidence="1">NZFS 4037</strain>
    </source>
</reference>
<organism evidence="1 2">
    <name type="scientific">Phytophthora aleatoria</name>
    <dbReference type="NCBI Taxonomy" id="2496075"/>
    <lineage>
        <taxon>Eukaryota</taxon>
        <taxon>Sar</taxon>
        <taxon>Stramenopiles</taxon>
        <taxon>Oomycota</taxon>
        <taxon>Peronosporomycetes</taxon>
        <taxon>Peronosporales</taxon>
        <taxon>Peronosporaceae</taxon>
        <taxon>Phytophthora</taxon>
    </lineage>
</organism>
<accession>A0A8J5J3L0</accession>
<feature type="non-terminal residue" evidence="1">
    <location>
        <position position="1"/>
    </location>
</feature>
<sequence length="202" mass="22734">MLLIPEGDQIEGARGYDPSIPQRACLHCAPELRPLQEELVARYAKANAETAPHEAKSRLHVPFSPSLEKECTNAADISDPDLNAGKRTRVGNHDDRQGGLFNCRQGRHGYRDFTSGGRIVVCAFSYRHCGAGRWLRDWWRDRGSHDHSRLSSCCAGLSLATGQLGRRSGHRSGSVRTIGSRRRSDQQFWTQWQLQLLDQQRS</sequence>
<dbReference type="EMBL" id="JAENGY010000149">
    <property type="protein sequence ID" value="KAG6971829.1"/>
    <property type="molecule type" value="Genomic_DNA"/>
</dbReference>
<dbReference type="AlphaFoldDB" id="A0A8J5J3L0"/>
<evidence type="ECO:0000313" key="1">
    <source>
        <dbReference type="EMBL" id="KAG6971829.1"/>
    </source>
</evidence>
<evidence type="ECO:0000313" key="2">
    <source>
        <dbReference type="Proteomes" id="UP000709295"/>
    </source>
</evidence>
<protein>
    <submittedName>
        <fullName evidence="1">Uncharacterized protein</fullName>
    </submittedName>
</protein>
<name>A0A8J5J3L0_9STRA</name>
<comment type="caution">
    <text evidence="1">The sequence shown here is derived from an EMBL/GenBank/DDBJ whole genome shotgun (WGS) entry which is preliminary data.</text>
</comment>
<gene>
    <name evidence="1" type="ORF">JG688_00004269</name>
</gene>
<proteinExistence type="predicted"/>
<dbReference type="Proteomes" id="UP000709295">
    <property type="component" value="Unassembled WGS sequence"/>
</dbReference>
<keyword evidence="2" id="KW-1185">Reference proteome</keyword>